<comment type="subcellular location">
    <subcellularLocation>
        <location evidence="1">Membrane</location>
    </subcellularLocation>
</comment>
<organism evidence="7 8">
    <name type="scientific">Iodidimonas nitroreducens</name>
    <dbReference type="NCBI Taxonomy" id="1236968"/>
    <lineage>
        <taxon>Bacteria</taxon>
        <taxon>Pseudomonadati</taxon>
        <taxon>Pseudomonadota</taxon>
        <taxon>Alphaproteobacteria</taxon>
        <taxon>Iodidimonadales</taxon>
        <taxon>Iodidimonadaceae</taxon>
        <taxon>Iodidimonas</taxon>
    </lineage>
</organism>
<dbReference type="GO" id="GO:0005506">
    <property type="term" value="F:iron ion binding"/>
    <property type="evidence" value="ECO:0007669"/>
    <property type="project" value="InterPro"/>
</dbReference>
<keyword evidence="2 5" id="KW-0812">Transmembrane</keyword>
<evidence type="ECO:0000256" key="1">
    <source>
        <dbReference type="ARBA" id="ARBA00004370"/>
    </source>
</evidence>
<dbReference type="InterPro" id="IPR050307">
    <property type="entry name" value="Sterol_Desaturase_Related"/>
</dbReference>
<dbReference type="AlphaFoldDB" id="A0A5A7N292"/>
<feature type="transmembrane region" description="Helical" evidence="5">
    <location>
        <begin position="145"/>
        <end position="169"/>
    </location>
</feature>
<dbReference type="Proteomes" id="UP000324996">
    <property type="component" value="Unassembled WGS sequence"/>
</dbReference>
<dbReference type="PANTHER" id="PTHR11863">
    <property type="entry name" value="STEROL DESATURASE"/>
    <property type="match status" value="1"/>
</dbReference>
<dbReference type="EMBL" id="BKCN01000001">
    <property type="protein sequence ID" value="GER02401.1"/>
    <property type="molecule type" value="Genomic_DNA"/>
</dbReference>
<keyword evidence="8" id="KW-1185">Reference proteome</keyword>
<feature type="transmembrane region" description="Helical" evidence="5">
    <location>
        <begin position="91"/>
        <end position="109"/>
    </location>
</feature>
<dbReference type="InterPro" id="IPR006694">
    <property type="entry name" value="Fatty_acid_hydroxylase"/>
</dbReference>
<evidence type="ECO:0000313" key="7">
    <source>
        <dbReference type="EMBL" id="GER02401.1"/>
    </source>
</evidence>
<dbReference type="GO" id="GO:0016491">
    <property type="term" value="F:oxidoreductase activity"/>
    <property type="evidence" value="ECO:0007669"/>
    <property type="project" value="InterPro"/>
</dbReference>
<feature type="transmembrane region" description="Helical" evidence="5">
    <location>
        <begin position="50"/>
        <end position="71"/>
    </location>
</feature>
<evidence type="ECO:0000256" key="2">
    <source>
        <dbReference type="ARBA" id="ARBA00022692"/>
    </source>
</evidence>
<comment type="caution">
    <text evidence="7">The sequence shown here is derived from an EMBL/GenBank/DDBJ whole genome shotgun (WGS) entry which is preliminary data.</text>
</comment>
<dbReference type="GO" id="GO:0016020">
    <property type="term" value="C:membrane"/>
    <property type="evidence" value="ECO:0007669"/>
    <property type="project" value="UniProtKB-SubCell"/>
</dbReference>
<evidence type="ECO:0000259" key="6">
    <source>
        <dbReference type="Pfam" id="PF04116"/>
    </source>
</evidence>
<dbReference type="GO" id="GO:0008610">
    <property type="term" value="P:lipid biosynthetic process"/>
    <property type="evidence" value="ECO:0007669"/>
    <property type="project" value="InterPro"/>
</dbReference>
<dbReference type="Pfam" id="PF04116">
    <property type="entry name" value="FA_hydroxylase"/>
    <property type="match status" value="1"/>
</dbReference>
<name>A0A5A7N292_9PROT</name>
<evidence type="ECO:0000256" key="3">
    <source>
        <dbReference type="ARBA" id="ARBA00022989"/>
    </source>
</evidence>
<feature type="transmembrane region" description="Helical" evidence="5">
    <location>
        <begin position="12"/>
        <end position="30"/>
    </location>
</feature>
<feature type="domain" description="Fatty acid hydroxylase" evidence="6">
    <location>
        <begin position="92"/>
        <end position="228"/>
    </location>
</feature>
<keyword evidence="3 5" id="KW-1133">Transmembrane helix</keyword>
<keyword evidence="4 5" id="KW-0472">Membrane</keyword>
<evidence type="ECO:0000256" key="5">
    <source>
        <dbReference type="SAM" id="Phobius"/>
    </source>
</evidence>
<accession>A0A5A7N292</accession>
<evidence type="ECO:0000313" key="8">
    <source>
        <dbReference type="Proteomes" id="UP000324996"/>
    </source>
</evidence>
<proteinExistence type="predicted"/>
<sequence>MENLFIQYEATMRLAAFLGMFALIAGAEIIRPRRADVDRRHRWPLNLGMVMLGSLSLRALGPLIAVSAAIWAHKHDIGLFHALDWPHGIEIFLMVVLLDLAIYAQHVAFHKIPFLWRLHRMHHADLSLDVTSGLRFHPLEYLLSMLIKSAVVVALGADLLAVILFEILLNATAMFNHGNLRLPRRLDRFLRRLIVTPDFHLVHHSVTRDEHDRNYGFNLPWWDYAFKTYKAAPDLGVDGMIIGLKPGVVKRNWAFGRL</sequence>
<protein>
    <submittedName>
        <fullName evidence="7">Sterol desaturase</fullName>
    </submittedName>
</protein>
<gene>
    <name evidence="7" type="ORF">JCM17846_00830</name>
</gene>
<reference evidence="7 8" key="1">
    <citation type="submission" date="2019-09" db="EMBL/GenBank/DDBJ databases">
        <title>NBRP : Genome information of microbial organism related human and environment.</title>
        <authorList>
            <person name="Hattori M."/>
            <person name="Oshima K."/>
            <person name="Inaba H."/>
            <person name="Suda W."/>
            <person name="Sakamoto M."/>
            <person name="Iino T."/>
            <person name="Kitahara M."/>
            <person name="Oshida Y."/>
            <person name="Iida T."/>
            <person name="Kudo T."/>
            <person name="Itoh T."/>
            <person name="Ohkuma M."/>
        </authorList>
    </citation>
    <scope>NUCLEOTIDE SEQUENCE [LARGE SCALE GENOMIC DNA]</scope>
    <source>
        <strain evidence="7 8">Q-1</strain>
    </source>
</reference>
<evidence type="ECO:0000256" key="4">
    <source>
        <dbReference type="ARBA" id="ARBA00023136"/>
    </source>
</evidence>